<accession>A0A8J2NLD8</accession>
<protein>
    <submittedName>
        <fullName evidence="1">Uncharacterized protein</fullName>
    </submittedName>
</protein>
<reference evidence="1" key="1">
    <citation type="submission" date="2021-06" db="EMBL/GenBank/DDBJ databases">
        <authorList>
            <person name="Hodson N. C."/>
            <person name="Mongue J. A."/>
            <person name="Jaron S. K."/>
        </authorList>
    </citation>
    <scope>NUCLEOTIDE SEQUENCE</scope>
</reference>
<name>A0A8J2NLD8_9HEXA</name>
<proteinExistence type="predicted"/>
<sequence length="103" mass="12075">MQKDAPTIILLYFVCFQFKKGLDPYTDDQIKSNRDFNEENEQYKQGAAKDSSGRHRLLRRADLKRRLWELIENAEMSNIAIAREPPMVLGKFEDTSIPWLLSL</sequence>
<evidence type="ECO:0000313" key="2">
    <source>
        <dbReference type="Proteomes" id="UP000708208"/>
    </source>
</evidence>
<gene>
    <name evidence="1" type="ORF">AFUS01_LOCUS3698</name>
</gene>
<dbReference type="Proteomes" id="UP000708208">
    <property type="component" value="Unassembled WGS sequence"/>
</dbReference>
<organism evidence="1 2">
    <name type="scientific">Allacma fusca</name>
    <dbReference type="NCBI Taxonomy" id="39272"/>
    <lineage>
        <taxon>Eukaryota</taxon>
        <taxon>Metazoa</taxon>
        <taxon>Ecdysozoa</taxon>
        <taxon>Arthropoda</taxon>
        <taxon>Hexapoda</taxon>
        <taxon>Collembola</taxon>
        <taxon>Symphypleona</taxon>
        <taxon>Sminthuridae</taxon>
        <taxon>Allacma</taxon>
    </lineage>
</organism>
<evidence type="ECO:0000313" key="1">
    <source>
        <dbReference type="EMBL" id="CAG7692617.1"/>
    </source>
</evidence>
<dbReference type="EMBL" id="CAJVCH010022355">
    <property type="protein sequence ID" value="CAG7692617.1"/>
    <property type="molecule type" value="Genomic_DNA"/>
</dbReference>
<comment type="caution">
    <text evidence="1">The sequence shown here is derived from an EMBL/GenBank/DDBJ whole genome shotgun (WGS) entry which is preliminary data.</text>
</comment>
<dbReference type="AlphaFoldDB" id="A0A8J2NLD8"/>
<keyword evidence="2" id="KW-1185">Reference proteome</keyword>